<organism evidence="1 2">
    <name type="scientific">Penicillium argentinense</name>
    <dbReference type="NCBI Taxonomy" id="1131581"/>
    <lineage>
        <taxon>Eukaryota</taxon>
        <taxon>Fungi</taxon>
        <taxon>Dikarya</taxon>
        <taxon>Ascomycota</taxon>
        <taxon>Pezizomycotina</taxon>
        <taxon>Eurotiomycetes</taxon>
        <taxon>Eurotiomycetidae</taxon>
        <taxon>Eurotiales</taxon>
        <taxon>Aspergillaceae</taxon>
        <taxon>Penicillium</taxon>
    </lineage>
</organism>
<dbReference type="EMBL" id="JAPQKI010000010">
    <property type="protein sequence ID" value="KAJ5085408.1"/>
    <property type="molecule type" value="Genomic_DNA"/>
</dbReference>
<accession>A0A9W9JXP2</accession>
<reference evidence="1" key="2">
    <citation type="journal article" date="2023" name="IMA Fungus">
        <title>Comparative genomic study of the Penicillium genus elucidates a diverse pangenome and 15 lateral gene transfer events.</title>
        <authorList>
            <person name="Petersen C."/>
            <person name="Sorensen T."/>
            <person name="Nielsen M.R."/>
            <person name="Sondergaard T.E."/>
            <person name="Sorensen J.L."/>
            <person name="Fitzpatrick D.A."/>
            <person name="Frisvad J.C."/>
            <person name="Nielsen K.L."/>
        </authorList>
    </citation>
    <scope>NUCLEOTIDE SEQUENCE</scope>
    <source>
        <strain evidence="1">IBT 30761</strain>
    </source>
</reference>
<comment type="caution">
    <text evidence="1">The sequence shown here is derived from an EMBL/GenBank/DDBJ whole genome shotgun (WGS) entry which is preliminary data.</text>
</comment>
<proteinExistence type="predicted"/>
<reference evidence="1" key="1">
    <citation type="submission" date="2022-11" db="EMBL/GenBank/DDBJ databases">
        <authorList>
            <person name="Petersen C."/>
        </authorList>
    </citation>
    <scope>NUCLEOTIDE SEQUENCE</scope>
    <source>
        <strain evidence="1">IBT 30761</strain>
    </source>
</reference>
<evidence type="ECO:0000313" key="2">
    <source>
        <dbReference type="Proteomes" id="UP001149074"/>
    </source>
</evidence>
<evidence type="ECO:0000313" key="1">
    <source>
        <dbReference type="EMBL" id="KAJ5085408.1"/>
    </source>
</evidence>
<dbReference type="GeneID" id="81361649"/>
<sequence length="250" mass="26606">MDPTRTKLSRNYVCRIPLQAFSASPPPFQRDDKTHYIGCHGLGPLCLLILYQVPKRTQNSPFTSPLHLIIKPTNWPHSKCDPSSSSCYQQSFLWRQGTSADCPANWLENSFHVTRCCYGNMVVAEKGAYCCVYDLRPPTETTTANTATTTSETDWSTVNESCVAKVPFTASDYSSQVSSASSKAVASTNASSGKVTSTDTAAAATRTGSGFSSFVGSQTPSTTSNGAIPIATAQEFVAGGAAIAAALFVL</sequence>
<dbReference type="RefSeq" id="XP_056470086.1">
    <property type="nucleotide sequence ID" value="XM_056622670.1"/>
</dbReference>
<keyword evidence="2" id="KW-1185">Reference proteome</keyword>
<dbReference type="OrthoDB" id="4368991at2759"/>
<name>A0A9W9JXP2_9EURO</name>
<dbReference type="AlphaFoldDB" id="A0A9W9JXP2"/>
<protein>
    <submittedName>
        <fullName evidence="1">Uncharacterized protein</fullName>
    </submittedName>
</protein>
<dbReference type="Proteomes" id="UP001149074">
    <property type="component" value="Unassembled WGS sequence"/>
</dbReference>
<gene>
    <name evidence="1" type="ORF">N7532_010179</name>
</gene>